<accession>A0A7Y9H3Z6</accession>
<keyword evidence="2" id="KW-1133">Transmembrane helix</keyword>
<evidence type="ECO:0000313" key="5">
    <source>
        <dbReference type="Proteomes" id="UP000549911"/>
    </source>
</evidence>
<dbReference type="RefSeq" id="WP_179619991.1">
    <property type="nucleotide sequence ID" value="NZ_JACCBW010000002.1"/>
</dbReference>
<name>A0A7Y9H3Z6_9ACTN</name>
<feature type="transmembrane region" description="Helical" evidence="2">
    <location>
        <begin position="86"/>
        <end position="109"/>
    </location>
</feature>
<feature type="domain" description="DUF1707" evidence="3">
    <location>
        <begin position="8"/>
        <end position="60"/>
    </location>
</feature>
<keyword evidence="2" id="KW-0812">Transmembrane</keyword>
<dbReference type="PANTHER" id="PTHR40763:SF5">
    <property type="entry name" value="MEMBRANE PROTEIN"/>
    <property type="match status" value="1"/>
</dbReference>
<reference evidence="4 5" key="2">
    <citation type="submission" date="2020-08" db="EMBL/GenBank/DDBJ databases">
        <title>The Agave Microbiome: Exploring the role of microbial communities in plant adaptations to desert environments.</title>
        <authorList>
            <person name="Partida-Martinez L.P."/>
        </authorList>
    </citation>
    <scope>NUCLEOTIDE SEQUENCE [LARGE SCALE GENOMIC DNA]</scope>
    <source>
        <strain evidence="4 5">AT2.17</strain>
    </source>
</reference>
<dbReference type="PANTHER" id="PTHR40763">
    <property type="entry name" value="MEMBRANE PROTEIN-RELATED"/>
    <property type="match status" value="1"/>
</dbReference>
<feature type="compositionally biased region" description="Low complexity" evidence="1">
    <location>
        <begin position="124"/>
        <end position="138"/>
    </location>
</feature>
<comment type="caution">
    <text evidence="4">The sequence shown here is derived from an EMBL/GenBank/DDBJ whole genome shotgun (WGS) entry which is preliminary data.</text>
</comment>
<dbReference type="EMBL" id="JACCBW010000002">
    <property type="protein sequence ID" value="NYE37440.1"/>
    <property type="molecule type" value="Genomic_DNA"/>
</dbReference>
<keyword evidence="2" id="KW-0472">Membrane</keyword>
<dbReference type="Proteomes" id="UP000549911">
    <property type="component" value="Unassembled WGS sequence"/>
</dbReference>
<evidence type="ECO:0000256" key="1">
    <source>
        <dbReference type="SAM" id="MobiDB-lite"/>
    </source>
</evidence>
<organism evidence="4 5">
    <name type="scientific">Nocardioides cavernae</name>
    <dbReference type="NCBI Taxonomy" id="1921566"/>
    <lineage>
        <taxon>Bacteria</taxon>
        <taxon>Bacillati</taxon>
        <taxon>Actinomycetota</taxon>
        <taxon>Actinomycetes</taxon>
        <taxon>Propionibacteriales</taxon>
        <taxon>Nocardioidaceae</taxon>
        <taxon>Nocardioides</taxon>
    </lineage>
</organism>
<evidence type="ECO:0000259" key="3">
    <source>
        <dbReference type="Pfam" id="PF08044"/>
    </source>
</evidence>
<dbReference type="AlphaFoldDB" id="A0A7Y9H3Z6"/>
<evidence type="ECO:0000256" key="2">
    <source>
        <dbReference type="SAM" id="Phobius"/>
    </source>
</evidence>
<reference evidence="4 5" key="1">
    <citation type="submission" date="2020-07" db="EMBL/GenBank/DDBJ databases">
        <authorList>
            <person name="Partida-Martinez L."/>
            <person name="Huntemann M."/>
            <person name="Clum A."/>
            <person name="Wang J."/>
            <person name="Palaniappan K."/>
            <person name="Ritter S."/>
            <person name="Chen I.-M."/>
            <person name="Stamatis D."/>
            <person name="Reddy T."/>
            <person name="O'Malley R."/>
            <person name="Daum C."/>
            <person name="Shapiro N."/>
            <person name="Ivanova N."/>
            <person name="Kyrpides N."/>
            <person name="Woyke T."/>
        </authorList>
    </citation>
    <scope>NUCLEOTIDE SEQUENCE [LARGE SCALE GENOMIC DNA]</scope>
    <source>
        <strain evidence="4 5">AT2.17</strain>
    </source>
</reference>
<keyword evidence="5" id="KW-1185">Reference proteome</keyword>
<feature type="region of interest" description="Disordered" evidence="1">
    <location>
        <begin position="124"/>
        <end position="149"/>
    </location>
</feature>
<proteinExistence type="predicted"/>
<evidence type="ECO:0000313" key="4">
    <source>
        <dbReference type="EMBL" id="NYE37440.1"/>
    </source>
</evidence>
<sequence>MNRPDPRLRISDADRERAMADLALHYADGRLDHEEYDERLDAIWTARTRADLAMLFGDLPRPEAPRAPRPPARASGPAGRRLRLPLLPVLMLLVALSILFEAPVWVLVFPLMFFMGRRRGTACAPAHGPAHGPAQGPTDYRRPRGRHGW</sequence>
<gene>
    <name evidence="4" type="ORF">F4692_002573</name>
</gene>
<protein>
    <recommendedName>
        <fullName evidence="3">DUF1707 domain-containing protein</fullName>
    </recommendedName>
</protein>
<dbReference type="Pfam" id="PF08044">
    <property type="entry name" value="DUF1707"/>
    <property type="match status" value="1"/>
</dbReference>
<dbReference type="InterPro" id="IPR012551">
    <property type="entry name" value="DUF1707_SHOCT-like"/>
</dbReference>